<keyword evidence="3" id="KW-1185">Reference proteome</keyword>
<protein>
    <submittedName>
        <fullName evidence="2">Uncharacterized protein</fullName>
    </submittedName>
</protein>
<dbReference type="OrthoDB" id="426718at2759"/>
<feature type="signal peptide" evidence="1">
    <location>
        <begin position="1"/>
        <end position="23"/>
    </location>
</feature>
<sequence length="171" mass="19097">MISLRLLSFVFFSQVTFWSGVNADYSVALANRMCEFALASYCCGNLGHGVATWTCDVKTLKKKKKKRKICLGACKEQPQITNVTVFSSDFDRDANGFVAYDPTIPCIVIAFAGTDPLSIEDWLDDLDAVKTPYPACAAQGCEVHKGIIQKKKKKKKKKKMKGVYKNIWPNQ</sequence>
<feature type="chain" id="PRO_5004975348" evidence="1">
    <location>
        <begin position="24"/>
        <end position="171"/>
    </location>
</feature>
<keyword evidence="1" id="KW-0732">Signal</keyword>
<accession>X6M052</accession>
<dbReference type="Gene3D" id="3.40.50.1820">
    <property type="entry name" value="alpha/beta hydrolase"/>
    <property type="match status" value="1"/>
</dbReference>
<dbReference type="Proteomes" id="UP000023152">
    <property type="component" value="Unassembled WGS sequence"/>
</dbReference>
<evidence type="ECO:0000256" key="1">
    <source>
        <dbReference type="SAM" id="SignalP"/>
    </source>
</evidence>
<gene>
    <name evidence="2" type="ORF">RFI_30426</name>
</gene>
<comment type="caution">
    <text evidence="2">The sequence shown here is derived from an EMBL/GenBank/DDBJ whole genome shotgun (WGS) entry which is preliminary data.</text>
</comment>
<proteinExistence type="predicted"/>
<dbReference type="AlphaFoldDB" id="X6M052"/>
<dbReference type="SUPFAM" id="SSF53474">
    <property type="entry name" value="alpha/beta-Hydrolases"/>
    <property type="match status" value="1"/>
</dbReference>
<evidence type="ECO:0000313" key="3">
    <source>
        <dbReference type="Proteomes" id="UP000023152"/>
    </source>
</evidence>
<name>X6M052_RETFI</name>
<dbReference type="InterPro" id="IPR029058">
    <property type="entry name" value="AB_hydrolase_fold"/>
</dbReference>
<dbReference type="EMBL" id="ASPP01026651">
    <property type="protein sequence ID" value="ETO06966.1"/>
    <property type="molecule type" value="Genomic_DNA"/>
</dbReference>
<reference evidence="2 3" key="1">
    <citation type="journal article" date="2013" name="Curr. Biol.">
        <title>The Genome of the Foraminiferan Reticulomyxa filosa.</title>
        <authorList>
            <person name="Glockner G."/>
            <person name="Hulsmann N."/>
            <person name="Schleicher M."/>
            <person name="Noegel A.A."/>
            <person name="Eichinger L."/>
            <person name="Gallinger C."/>
            <person name="Pawlowski J."/>
            <person name="Sierra R."/>
            <person name="Euteneuer U."/>
            <person name="Pillet L."/>
            <person name="Moustafa A."/>
            <person name="Platzer M."/>
            <person name="Groth M."/>
            <person name="Szafranski K."/>
            <person name="Schliwa M."/>
        </authorList>
    </citation>
    <scope>NUCLEOTIDE SEQUENCE [LARGE SCALE GENOMIC DNA]</scope>
</reference>
<evidence type="ECO:0000313" key="2">
    <source>
        <dbReference type="EMBL" id="ETO06966.1"/>
    </source>
</evidence>
<organism evidence="2 3">
    <name type="scientific">Reticulomyxa filosa</name>
    <dbReference type="NCBI Taxonomy" id="46433"/>
    <lineage>
        <taxon>Eukaryota</taxon>
        <taxon>Sar</taxon>
        <taxon>Rhizaria</taxon>
        <taxon>Retaria</taxon>
        <taxon>Foraminifera</taxon>
        <taxon>Monothalamids</taxon>
        <taxon>Reticulomyxidae</taxon>
        <taxon>Reticulomyxa</taxon>
    </lineage>
</organism>